<protein>
    <submittedName>
        <fullName evidence="1">Uncharacterized protein</fullName>
    </submittedName>
</protein>
<evidence type="ECO:0000313" key="2">
    <source>
        <dbReference type="Proteomes" id="UP000887159"/>
    </source>
</evidence>
<organism evidence="1 2">
    <name type="scientific">Trichonephila clavipes</name>
    <name type="common">Golden silk orbweaver</name>
    <name type="synonym">Nephila clavipes</name>
    <dbReference type="NCBI Taxonomy" id="2585209"/>
    <lineage>
        <taxon>Eukaryota</taxon>
        <taxon>Metazoa</taxon>
        <taxon>Ecdysozoa</taxon>
        <taxon>Arthropoda</taxon>
        <taxon>Chelicerata</taxon>
        <taxon>Arachnida</taxon>
        <taxon>Araneae</taxon>
        <taxon>Araneomorphae</taxon>
        <taxon>Entelegynae</taxon>
        <taxon>Araneoidea</taxon>
        <taxon>Nephilidae</taxon>
        <taxon>Trichonephila</taxon>
    </lineage>
</organism>
<accession>A0A8X6WAA4</accession>
<name>A0A8X6WAA4_TRICX</name>
<keyword evidence="2" id="KW-1185">Reference proteome</keyword>
<dbReference type="Proteomes" id="UP000887159">
    <property type="component" value="Unassembled WGS sequence"/>
</dbReference>
<dbReference type="EMBL" id="BMAU01021394">
    <property type="protein sequence ID" value="GFY30882.1"/>
    <property type="molecule type" value="Genomic_DNA"/>
</dbReference>
<comment type="caution">
    <text evidence="1">The sequence shown here is derived from an EMBL/GenBank/DDBJ whole genome shotgun (WGS) entry which is preliminary data.</text>
</comment>
<evidence type="ECO:0000313" key="1">
    <source>
        <dbReference type="EMBL" id="GFY30882.1"/>
    </source>
</evidence>
<proteinExistence type="predicted"/>
<dbReference type="AlphaFoldDB" id="A0A8X6WAA4"/>
<reference evidence="1" key="1">
    <citation type="submission" date="2020-08" db="EMBL/GenBank/DDBJ databases">
        <title>Multicomponent nature underlies the extraordinary mechanical properties of spider dragline silk.</title>
        <authorList>
            <person name="Kono N."/>
            <person name="Nakamura H."/>
            <person name="Mori M."/>
            <person name="Yoshida Y."/>
            <person name="Ohtoshi R."/>
            <person name="Malay A.D."/>
            <person name="Moran D.A.P."/>
            <person name="Tomita M."/>
            <person name="Numata K."/>
            <person name="Arakawa K."/>
        </authorList>
    </citation>
    <scope>NUCLEOTIDE SEQUENCE</scope>
</reference>
<gene>
    <name evidence="1" type="ORF">TNCV_3120421</name>
</gene>
<sequence length="72" mass="8390">MYGDKPVDRQPPTRGFLLARDLLNGQAKETTEHFPYQRNTSNMWLYIILLERRVSQGSRIKGRTTGHNTPEM</sequence>